<dbReference type="Proteomes" id="UP000664096">
    <property type="component" value="Unassembled WGS sequence"/>
</dbReference>
<feature type="domain" description="AB hydrolase-1" evidence="2">
    <location>
        <begin position="17"/>
        <end position="256"/>
    </location>
</feature>
<organism evidence="3 4">
    <name type="scientific">Roseibium aggregatum</name>
    <dbReference type="NCBI Taxonomy" id="187304"/>
    <lineage>
        <taxon>Bacteria</taxon>
        <taxon>Pseudomonadati</taxon>
        <taxon>Pseudomonadota</taxon>
        <taxon>Alphaproteobacteria</taxon>
        <taxon>Hyphomicrobiales</taxon>
        <taxon>Stappiaceae</taxon>
        <taxon>Roseibium</taxon>
    </lineage>
</organism>
<dbReference type="SUPFAM" id="SSF53474">
    <property type="entry name" value="alpha/beta-Hydrolases"/>
    <property type="match status" value="1"/>
</dbReference>
<dbReference type="AlphaFoldDB" id="A0A939EG20"/>
<protein>
    <submittedName>
        <fullName evidence="3">Alpha/beta hydrolase</fullName>
    </submittedName>
</protein>
<accession>A0A939EG20</accession>
<dbReference type="InterPro" id="IPR000073">
    <property type="entry name" value="AB_hydrolase_1"/>
</dbReference>
<dbReference type="EMBL" id="JAEKJZ010000003">
    <property type="protein sequence ID" value="MBN9671812.1"/>
    <property type="molecule type" value="Genomic_DNA"/>
</dbReference>
<comment type="caution">
    <text evidence="3">The sequence shown here is derived from an EMBL/GenBank/DDBJ whole genome shotgun (WGS) entry which is preliminary data.</text>
</comment>
<dbReference type="GO" id="GO:0016787">
    <property type="term" value="F:hydrolase activity"/>
    <property type="evidence" value="ECO:0007669"/>
    <property type="project" value="UniProtKB-KW"/>
</dbReference>
<evidence type="ECO:0000259" key="2">
    <source>
        <dbReference type="Pfam" id="PF12697"/>
    </source>
</evidence>
<reference evidence="3" key="1">
    <citation type="submission" date="2020-12" db="EMBL/GenBank/DDBJ databases">
        <title>Oil enriched cultivation method for isolating marine PHA-producing bacteria.</title>
        <authorList>
            <person name="Zheng W."/>
            <person name="Yu S."/>
            <person name="Huang Y."/>
        </authorList>
    </citation>
    <scope>NUCLEOTIDE SEQUENCE</scope>
    <source>
        <strain evidence="3">SY-2-12</strain>
    </source>
</reference>
<keyword evidence="1 3" id="KW-0378">Hydrolase</keyword>
<evidence type="ECO:0000256" key="1">
    <source>
        <dbReference type="ARBA" id="ARBA00022801"/>
    </source>
</evidence>
<evidence type="ECO:0000313" key="4">
    <source>
        <dbReference type="Proteomes" id="UP000664096"/>
    </source>
</evidence>
<dbReference type="PANTHER" id="PTHR43798:SF31">
    <property type="entry name" value="AB HYDROLASE SUPERFAMILY PROTEIN YCLE"/>
    <property type="match status" value="1"/>
</dbReference>
<dbReference type="Pfam" id="PF12697">
    <property type="entry name" value="Abhydrolase_6"/>
    <property type="match status" value="1"/>
</dbReference>
<gene>
    <name evidence="3" type="ORF">JF539_15795</name>
</gene>
<dbReference type="PANTHER" id="PTHR43798">
    <property type="entry name" value="MONOACYLGLYCEROL LIPASE"/>
    <property type="match status" value="1"/>
</dbReference>
<dbReference type="InterPro" id="IPR050266">
    <property type="entry name" value="AB_hydrolase_sf"/>
</dbReference>
<dbReference type="GO" id="GO:0016020">
    <property type="term" value="C:membrane"/>
    <property type="evidence" value="ECO:0007669"/>
    <property type="project" value="TreeGrafter"/>
</dbReference>
<proteinExistence type="predicted"/>
<name>A0A939EG20_9HYPH</name>
<dbReference type="Gene3D" id="3.40.50.1820">
    <property type="entry name" value="alpha/beta hydrolase"/>
    <property type="match status" value="1"/>
</dbReference>
<dbReference type="InterPro" id="IPR029058">
    <property type="entry name" value="AB_hydrolase_fold"/>
</dbReference>
<sequence length="271" mass="29602">MDGKQLHVRDEGEGRPLVLLHGWSCPGPFFKGQVNALKKHVRCIVPDLPGHGETGGRLPLTIEAAADAIAAFLENEDLTDAVLCGWSMGAHVAYAMIERHGPERIATVVGIDMSPKIVNDEEWSNGTLNGLTAATNEHVLNALVPEWPKLPGGIARRLFASDRPMDRALLDFATAEIAKCDPVLLKPMWASLARQDFRALLKAFPLPLHLVYGAHSQLYGPGVAQWHKDNVPDFQLHEFESSGHSPHMEEPERFNALLRSIVRGADRGGAG</sequence>
<dbReference type="RefSeq" id="WP_207141667.1">
    <property type="nucleotide sequence ID" value="NZ_JAEKJZ010000003.1"/>
</dbReference>
<evidence type="ECO:0000313" key="3">
    <source>
        <dbReference type="EMBL" id="MBN9671812.1"/>
    </source>
</evidence>